<evidence type="ECO:0000256" key="6">
    <source>
        <dbReference type="ARBA" id="ARBA00023136"/>
    </source>
</evidence>
<keyword evidence="2" id="KW-0813">Transport</keyword>
<feature type="transmembrane region" description="Helical" evidence="7">
    <location>
        <begin position="38"/>
        <end position="55"/>
    </location>
</feature>
<protein>
    <recommendedName>
        <fullName evidence="8">Major facilitator superfamily (MFS) profile domain-containing protein</fullName>
    </recommendedName>
</protein>
<dbReference type="SUPFAM" id="SSF103473">
    <property type="entry name" value="MFS general substrate transporter"/>
    <property type="match status" value="1"/>
</dbReference>
<dbReference type="PROSITE" id="PS50850">
    <property type="entry name" value="MFS"/>
    <property type="match status" value="1"/>
</dbReference>
<evidence type="ECO:0000256" key="4">
    <source>
        <dbReference type="ARBA" id="ARBA00022692"/>
    </source>
</evidence>
<dbReference type="PANTHER" id="PTHR43124">
    <property type="entry name" value="PURINE EFFLUX PUMP PBUE"/>
    <property type="match status" value="1"/>
</dbReference>
<dbReference type="AlphaFoldDB" id="A0A3G1L1N9"/>
<gene>
    <name evidence="9" type="ORF">DCMF_17815</name>
</gene>
<feature type="transmembrane region" description="Helical" evidence="7">
    <location>
        <begin position="240"/>
        <end position="264"/>
    </location>
</feature>
<evidence type="ECO:0000256" key="2">
    <source>
        <dbReference type="ARBA" id="ARBA00022448"/>
    </source>
</evidence>
<keyword evidence="4 7" id="KW-0812">Transmembrane</keyword>
<feature type="domain" description="Major facilitator superfamily (MFS) profile" evidence="8">
    <location>
        <begin position="1"/>
        <end position="394"/>
    </location>
</feature>
<dbReference type="KEGG" id="fwa:DCMF_17815"/>
<evidence type="ECO:0000313" key="10">
    <source>
        <dbReference type="Proteomes" id="UP000323521"/>
    </source>
</evidence>
<dbReference type="PANTHER" id="PTHR43124:SF3">
    <property type="entry name" value="CHLORAMPHENICOL EFFLUX PUMP RV0191"/>
    <property type="match status" value="1"/>
</dbReference>
<evidence type="ECO:0000256" key="3">
    <source>
        <dbReference type="ARBA" id="ARBA00022475"/>
    </source>
</evidence>
<proteinExistence type="predicted"/>
<feature type="transmembrane region" description="Helical" evidence="7">
    <location>
        <begin position="271"/>
        <end position="291"/>
    </location>
</feature>
<feature type="transmembrane region" description="Helical" evidence="7">
    <location>
        <begin position="67"/>
        <end position="86"/>
    </location>
</feature>
<feature type="transmembrane region" description="Helical" evidence="7">
    <location>
        <begin position="92"/>
        <end position="111"/>
    </location>
</feature>
<keyword evidence="5 7" id="KW-1133">Transmembrane helix</keyword>
<dbReference type="GO" id="GO:0022857">
    <property type="term" value="F:transmembrane transporter activity"/>
    <property type="evidence" value="ECO:0007669"/>
    <property type="project" value="InterPro"/>
</dbReference>
<dbReference type="GO" id="GO:0005886">
    <property type="term" value="C:plasma membrane"/>
    <property type="evidence" value="ECO:0007669"/>
    <property type="project" value="UniProtKB-SubCell"/>
</dbReference>
<feature type="transmembrane region" description="Helical" evidence="7">
    <location>
        <begin position="201"/>
        <end position="220"/>
    </location>
</feature>
<evidence type="ECO:0000259" key="8">
    <source>
        <dbReference type="PROSITE" id="PS50850"/>
    </source>
</evidence>
<dbReference type="InterPro" id="IPR036259">
    <property type="entry name" value="MFS_trans_sf"/>
</dbReference>
<dbReference type="CDD" id="cd06174">
    <property type="entry name" value="MFS"/>
    <property type="match status" value="1"/>
</dbReference>
<name>A0A3G1L1N9_FORW1</name>
<evidence type="ECO:0000256" key="7">
    <source>
        <dbReference type="SAM" id="Phobius"/>
    </source>
</evidence>
<dbReference type="EMBL" id="CP017634">
    <property type="protein sequence ID" value="ATW28712.1"/>
    <property type="molecule type" value="Genomic_DNA"/>
</dbReference>
<keyword evidence="6 7" id="KW-0472">Membrane</keyword>
<evidence type="ECO:0000313" key="9">
    <source>
        <dbReference type="EMBL" id="ATW28712.1"/>
    </source>
</evidence>
<feature type="transmembrane region" description="Helical" evidence="7">
    <location>
        <begin position="132"/>
        <end position="149"/>
    </location>
</feature>
<feature type="transmembrane region" description="Helical" evidence="7">
    <location>
        <begin position="334"/>
        <end position="355"/>
    </location>
</feature>
<accession>A0A3G1L1N9</accession>
<dbReference type="InterPro" id="IPR020846">
    <property type="entry name" value="MFS_dom"/>
</dbReference>
<dbReference type="InterPro" id="IPR011701">
    <property type="entry name" value="MFS"/>
</dbReference>
<dbReference type="Pfam" id="PF07690">
    <property type="entry name" value="MFS_1"/>
    <property type="match status" value="1"/>
</dbReference>
<keyword evidence="10" id="KW-1185">Reference proteome</keyword>
<dbReference type="InterPro" id="IPR050189">
    <property type="entry name" value="MFS_Efflux_Transporters"/>
</dbReference>
<dbReference type="Gene3D" id="1.20.1250.20">
    <property type="entry name" value="MFS general substrate transporter like domains"/>
    <property type="match status" value="2"/>
</dbReference>
<evidence type="ECO:0000256" key="1">
    <source>
        <dbReference type="ARBA" id="ARBA00004651"/>
    </source>
</evidence>
<reference evidence="9 10" key="1">
    <citation type="submission" date="2016-10" db="EMBL/GenBank/DDBJ databases">
        <title>Complete Genome Sequence of Peptococcaceae strain DCMF.</title>
        <authorList>
            <person name="Edwards R.J."/>
            <person name="Holland S.I."/>
            <person name="Deshpande N.P."/>
            <person name="Wong Y.K."/>
            <person name="Ertan H."/>
            <person name="Manefield M."/>
            <person name="Russell T.L."/>
            <person name="Lee M.J."/>
        </authorList>
    </citation>
    <scope>NUCLEOTIDE SEQUENCE [LARGE SCALE GENOMIC DNA]</scope>
    <source>
        <strain evidence="9 10">DCMF</strain>
    </source>
</reference>
<evidence type="ECO:0000256" key="5">
    <source>
        <dbReference type="ARBA" id="ARBA00022989"/>
    </source>
</evidence>
<feature type="transmembrane region" description="Helical" evidence="7">
    <location>
        <begin position="367"/>
        <end position="390"/>
    </location>
</feature>
<organism evidence="9 10">
    <name type="scientific">Formimonas warabiya</name>
    <dbReference type="NCBI Taxonomy" id="1761012"/>
    <lineage>
        <taxon>Bacteria</taxon>
        <taxon>Bacillati</taxon>
        <taxon>Bacillota</taxon>
        <taxon>Clostridia</taxon>
        <taxon>Eubacteriales</taxon>
        <taxon>Peptococcaceae</taxon>
        <taxon>Candidatus Formimonas</taxon>
    </lineage>
</organism>
<sequence length="407" mass="44546">MMFILILAGSAIYELPYLRYNYYDVLKEALKLNNTELGTLMSVYGFIAMLCYFPGGWLADRISSRKLISFSLVATGLIGFYFGTFPGYHMQLAIHVGWAVTTTLTFWAALIKGTRQLGDRSEQGRLFGILEGGRGLLPTLYGFLFLALFNRLGASVFGLRWLIFRYAGLAVLAGVFTWFLFNDDKSNGPSNPVLKDIGKVVRIPGVWLIALIIFSSYIQYTAQSYLTPYLTEIFGASVSLAAALGLIRTYVLAIGGGPVGGFVADKIGSSVQVLLGAFALIIVSLIAFLLIPGDPKFLWAGLLAMVLLALSVFVTRGIYFAAIDEISIPMEYTGAAVGFASLIGFMPEAFIYTLFGNWMDANPGIAGYKIMFTFMTVFSVIGFMASGILLRKIKKDQHKNQTPAESL</sequence>
<dbReference type="Proteomes" id="UP000323521">
    <property type="component" value="Chromosome"/>
</dbReference>
<comment type="subcellular location">
    <subcellularLocation>
        <location evidence="1">Cell membrane</location>
        <topology evidence="1">Multi-pass membrane protein</topology>
    </subcellularLocation>
</comment>
<feature type="transmembrane region" description="Helical" evidence="7">
    <location>
        <begin position="297"/>
        <end position="322"/>
    </location>
</feature>
<keyword evidence="3" id="KW-1003">Cell membrane</keyword>
<feature type="transmembrane region" description="Helical" evidence="7">
    <location>
        <begin position="161"/>
        <end position="181"/>
    </location>
</feature>